<feature type="region of interest" description="Disordered" evidence="1">
    <location>
        <begin position="84"/>
        <end position="323"/>
    </location>
</feature>
<reference evidence="2" key="1">
    <citation type="submission" date="2021-02" db="EMBL/GenBank/DDBJ databases">
        <authorList>
            <person name="Dougan E. K."/>
            <person name="Rhodes N."/>
            <person name="Thang M."/>
            <person name="Chan C."/>
        </authorList>
    </citation>
    <scope>NUCLEOTIDE SEQUENCE</scope>
</reference>
<organism evidence="2 3">
    <name type="scientific">Symbiodinium natans</name>
    <dbReference type="NCBI Taxonomy" id="878477"/>
    <lineage>
        <taxon>Eukaryota</taxon>
        <taxon>Sar</taxon>
        <taxon>Alveolata</taxon>
        <taxon>Dinophyceae</taxon>
        <taxon>Suessiales</taxon>
        <taxon>Symbiodiniaceae</taxon>
        <taxon>Symbiodinium</taxon>
    </lineage>
</organism>
<dbReference type="EMBL" id="CAJNDS010000302">
    <property type="protein sequence ID" value="CAE7041233.1"/>
    <property type="molecule type" value="Genomic_DNA"/>
</dbReference>
<evidence type="ECO:0000256" key="1">
    <source>
        <dbReference type="SAM" id="MobiDB-lite"/>
    </source>
</evidence>
<keyword evidence="3" id="KW-1185">Reference proteome</keyword>
<feature type="compositionally biased region" description="Pro residues" evidence="1">
    <location>
        <begin position="86"/>
        <end position="96"/>
    </location>
</feature>
<evidence type="ECO:0000313" key="2">
    <source>
        <dbReference type="EMBL" id="CAE7041233.1"/>
    </source>
</evidence>
<gene>
    <name evidence="2" type="ORF">SNAT2548_LOCUS4859</name>
</gene>
<dbReference type="AlphaFoldDB" id="A0A812ILY7"/>
<feature type="compositionally biased region" description="Basic residues" evidence="1">
    <location>
        <begin position="312"/>
        <end position="323"/>
    </location>
</feature>
<sequence length="323" mass="35544">MWHHGKGNSWCGGPPPPSFHEPWFGGWEEFPEGNARRAAAAASAEMSARRMDEMERSASKRMDELERRTATLEGQVQALMLSQSPWLPPIPPPIPPGLSSTLLGQGMPANAAGKGPCPGGADPTGTGQQAQSQPMPKSRPGSVGQMNRLQTQPPQTASPPQTAPQQTAPQQTAPQQTAPQLTAQRQPQRQPQELPPGTSPEERRAGPVRQPVTPPKATQPTTTRRRGREEEEDDKSDERAELPPMRYDAPFPGEAPRRPPRSLGPEQQDQARPAERATDWKTTRDSQDASGIVQAVHGRGWDTDEDYYQDHRGKRQKTSRHRH</sequence>
<feature type="compositionally biased region" description="Low complexity" evidence="1">
    <location>
        <begin position="36"/>
        <end position="46"/>
    </location>
</feature>
<feature type="compositionally biased region" description="Basic and acidic residues" evidence="1">
    <location>
        <begin position="47"/>
        <end position="63"/>
    </location>
</feature>
<evidence type="ECO:0000313" key="3">
    <source>
        <dbReference type="Proteomes" id="UP000604046"/>
    </source>
</evidence>
<feature type="compositionally biased region" description="Polar residues" evidence="1">
    <location>
        <begin position="125"/>
        <end position="135"/>
    </location>
</feature>
<protein>
    <submittedName>
        <fullName evidence="2">Uncharacterized protein</fullName>
    </submittedName>
</protein>
<feature type="compositionally biased region" description="Low complexity" evidence="1">
    <location>
        <begin position="150"/>
        <end position="192"/>
    </location>
</feature>
<dbReference type="Proteomes" id="UP000604046">
    <property type="component" value="Unassembled WGS sequence"/>
</dbReference>
<comment type="caution">
    <text evidence="2">The sequence shown here is derived from an EMBL/GenBank/DDBJ whole genome shotgun (WGS) entry which is preliminary data.</text>
</comment>
<proteinExistence type="predicted"/>
<feature type="region of interest" description="Disordered" evidence="1">
    <location>
        <begin position="1"/>
        <end position="63"/>
    </location>
</feature>
<feature type="compositionally biased region" description="Basic and acidic residues" evidence="1">
    <location>
        <begin position="272"/>
        <end position="287"/>
    </location>
</feature>
<accession>A0A812ILY7</accession>
<name>A0A812ILY7_9DINO</name>